<gene>
    <name evidence="2" type="ORF">C1SCF055_LOCUS15037</name>
</gene>
<dbReference type="EMBL" id="CAMXCT010001202">
    <property type="protein sequence ID" value="CAI3987792.1"/>
    <property type="molecule type" value="Genomic_DNA"/>
</dbReference>
<reference evidence="2" key="1">
    <citation type="submission" date="2022-10" db="EMBL/GenBank/DDBJ databases">
        <authorList>
            <person name="Chen Y."/>
            <person name="Dougan E. K."/>
            <person name="Chan C."/>
            <person name="Rhodes N."/>
            <person name="Thang M."/>
        </authorList>
    </citation>
    <scope>NUCLEOTIDE SEQUENCE</scope>
</reference>
<evidence type="ECO:0000313" key="3">
    <source>
        <dbReference type="EMBL" id="CAL1141167.1"/>
    </source>
</evidence>
<evidence type="ECO:0000313" key="2">
    <source>
        <dbReference type="EMBL" id="CAI3987792.1"/>
    </source>
</evidence>
<accession>A0A9P1CAV0</accession>
<dbReference type="Proteomes" id="UP001152797">
    <property type="component" value="Unassembled WGS sequence"/>
</dbReference>
<dbReference type="EMBL" id="CAMXCT030001202">
    <property type="protein sequence ID" value="CAL4775104.1"/>
    <property type="molecule type" value="Genomic_DNA"/>
</dbReference>
<feature type="region of interest" description="Disordered" evidence="1">
    <location>
        <begin position="95"/>
        <end position="114"/>
    </location>
</feature>
<feature type="non-terminal residue" evidence="2">
    <location>
        <position position="1"/>
    </location>
</feature>
<feature type="compositionally biased region" description="Polar residues" evidence="1">
    <location>
        <begin position="98"/>
        <end position="109"/>
    </location>
</feature>
<reference evidence="3" key="2">
    <citation type="submission" date="2024-04" db="EMBL/GenBank/DDBJ databases">
        <authorList>
            <person name="Chen Y."/>
            <person name="Shah S."/>
            <person name="Dougan E. K."/>
            <person name="Thang M."/>
            <person name="Chan C."/>
        </authorList>
    </citation>
    <scope>NUCLEOTIDE SEQUENCE [LARGE SCALE GENOMIC DNA]</scope>
</reference>
<comment type="caution">
    <text evidence="2">The sequence shown here is derived from an EMBL/GenBank/DDBJ whole genome shotgun (WGS) entry which is preliminary data.</text>
</comment>
<dbReference type="EMBL" id="CAMXCT020001202">
    <property type="protein sequence ID" value="CAL1141167.1"/>
    <property type="molecule type" value="Genomic_DNA"/>
</dbReference>
<name>A0A9P1CAV0_9DINO</name>
<dbReference type="AlphaFoldDB" id="A0A9P1CAV0"/>
<proteinExistence type="predicted"/>
<sequence length="131" mass="13833">RSVGGGVVSERLNDASEIIEVSDMDLSPSEECEYEFEDEQLVIPILVANIFCSLALVDEAEPPAEVGGLMQQAAIDISGSEGVWKEKLRSISSSSLSTAGTDASPSSVKSDVDGASQENLCQHLECLSKAK</sequence>
<protein>
    <submittedName>
        <fullName evidence="2">Uncharacterized protein</fullName>
    </submittedName>
</protein>
<organism evidence="2">
    <name type="scientific">Cladocopium goreaui</name>
    <dbReference type="NCBI Taxonomy" id="2562237"/>
    <lineage>
        <taxon>Eukaryota</taxon>
        <taxon>Sar</taxon>
        <taxon>Alveolata</taxon>
        <taxon>Dinophyceae</taxon>
        <taxon>Suessiales</taxon>
        <taxon>Symbiodiniaceae</taxon>
        <taxon>Cladocopium</taxon>
    </lineage>
</organism>
<keyword evidence="4" id="KW-1185">Reference proteome</keyword>
<evidence type="ECO:0000313" key="4">
    <source>
        <dbReference type="Proteomes" id="UP001152797"/>
    </source>
</evidence>
<evidence type="ECO:0000256" key="1">
    <source>
        <dbReference type="SAM" id="MobiDB-lite"/>
    </source>
</evidence>